<keyword evidence="2 7" id="KW-0479">Metal-binding</keyword>
<evidence type="ECO:0000313" key="10">
    <source>
        <dbReference type="EMBL" id="AJE04884.1"/>
    </source>
</evidence>
<dbReference type="Gene3D" id="3.40.50.620">
    <property type="entry name" value="HUPs"/>
    <property type="match status" value="1"/>
</dbReference>
<feature type="binding site" evidence="7">
    <location>
        <position position="97"/>
    </location>
    <ligand>
        <name>Zn(2+)</name>
        <dbReference type="ChEBI" id="CHEBI:29105"/>
    </ligand>
</feature>
<dbReference type="GO" id="GO:0005829">
    <property type="term" value="C:cytosol"/>
    <property type="evidence" value="ECO:0007669"/>
    <property type="project" value="TreeGrafter"/>
</dbReference>
<dbReference type="HAMAP" id="MF_01428">
    <property type="entry name" value="Glu_Q_tRNA_synth"/>
    <property type="match status" value="1"/>
</dbReference>
<dbReference type="PANTHER" id="PTHR43311:SF1">
    <property type="entry name" value="GLUTAMYL-Q TRNA(ASP) SYNTHETASE"/>
    <property type="match status" value="1"/>
</dbReference>
<keyword evidence="11" id="KW-1185">Reference proteome</keyword>
<comment type="similarity">
    <text evidence="7">Belongs to the class-I aminoacyl-tRNA synthetase family. GluQ subfamily.</text>
</comment>
<evidence type="ECO:0000256" key="7">
    <source>
        <dbReference type="HAMAP-Rule" id="MF_01428"/>
    </source>
</evidence>
<dbReference type="GO" id="GO:0004818">
    <property type="term" value="F:glutamate-tRNA ligase activity"/>
    <property type="evidence" value="ECO:0007669"/>
    <property type="project" value="TreeGrafter"/>
</dbReference>
<evidence type="ECO:0000256" key="1">
    <source>
        <dbReference type="ARBA" id="ARBA00022598"/>
    </source>
</evidence>
<dbReference type="NCBIfam" id="NF004315">
    <property type="entry name" value="PRK05710.1-4"/>
    <property type="match status" value="1"/>
</dbReference>
<dbReference type="EMBL" id="CP009788">
    <property type="protein sequence ID" value="AJE04884.1"/>
    <property type="molecule type" value="Genomic_DNA"/>
</dbReference>
<dbReference type="GO" id="GO:0008270">
    <property type="term" value="F:zinc ion binding"/>
    <property type="evidence" value="ECO:0007669"/>
    <property type="project" value="UniProtKB-UniRule"/>
</dbReference>
<feature type="binding site" evidence="7">
    <location>
        <position position="237"/>
    </location>
    <ligand>
        <name>ATP</name>
        <dbReference type="ChEBI" id="CHEBI:30616"/>
    </ligand>
</feature>
<gene>
    <name evidence="7" type="primary">gluQ</name>
    <name evidence="10" type="ORF">GPICK_09805</name>
</gene>
<feature type="binding site" evidence="7">
    <location>
        <begin position="5"/>
        <end position="9"/>
    </location>
    <ligand>
        <name>L-glutamate</name>
        <dbReference type="ChEBI" id="CHEBI:29985"/>
    </ligand>
</feature>
<evidence type="ECO:0000259" key="9">
    <source>
        <dbReference type="Pfam" id="PF00749"/>
    </source>
</evidence>
<dbReference type="GO" id="GO:0006424">
    <property type="term" value="P:glutamyl-tRNA aminoacylation"/>
    <property type="evidence" value="ECO:0007669"/>
    <property type="project" value="InterPro"/>
</dbReference>
<keyword evidence="8" id="KW-0648">Protein biosynthesis</keyword>
<dbReference type="InterPro" id="IPR014729">
    <property type="entry name" value="Rossmann-like_a/b/a_fold"/>
</dbReference>
<dbReference type="Pfam" id="PF00749">
    <property type="entry name" value="tRNA-synt_1c"/>
    <property type="match status" value="1"/>
</dbReference>
<keyword evidence="6 7" id="KW-0030">Aminoacyl-tRNA synthetase</keyword>
<sequence>MAVGRFAPSPTGPLHIGSLVAAVGSYAMARRAGGLWLLRMEDLDSPRVVPGMADDILRTLEALGFAWDGEIIRQSDRIEAYQSALEQLLASGDVYPCGCSRAEIARAATAPHDGDGEMAYPNLCRDGLPPGKEARSYRVKVPAEPITFHDLVLGEKRYDLARVCGDFVVKRADGLFAYQLAVVVDDAAQGVNQVVRGADLLSSTPRQILLHRLLGHDAPAYAHLPLVTGPGGAKLSKRDHAVSLSAGRDLAADGGAMLLAVLRFLGQQPPQTLAGASGREILAWAAECFDSGRVPSRSAPLPESAHG</sequence>
<organism evidence="10 11">
    <name type="scientific">Geobacter pickeringii</name>
    <dbReference type="NCBI Taxonomy" id="345632"/>
    <lineage>
        <taxon>Bacteria</taxon>
        <taxon>Pseudomonadati</taxon>
        <taxon>Thermodesulfobacteriota</taxon>
        <taxon>Desulfuromonadia</taxon>
        <taxon>Geobacterales</taxon>
        <taxon>Geobacteraceae</taxon>
        <taxon>Geobacter</taxon>
    </lineage>
</organism>
<keyword evidence="1 7" id="KW-0436">Ligase</keyword>
<evidence type="ECO:0000256" key="6">
    <source>
        <dbReference type="ARBA" id="ARBA00023146"/>
    </source>
</evidence>
<feature type="binding site" evidence="7">
    <location>
        <position position="178"/>
    </location>
    <ligand>
        <name>L-glutamate</name>
        <dbReference type="ChEBI" id="CHEBI:29985"/>
    </ligand>
</feature>
<feature type="short sequence motif" description="'HIGH' region" evidence="7">
    <location>
        <begin position="8"/>
        <end position="18"/>
    </location>
</feature>
<evidence type="ECO:0000256" key="4">
    <source>
        <dbReference type="ARBA" id="ARBA00022833"/>
    </source>
</evidence>
<keyword evidence="3 7" id="KW-0547">Nucleotide-binding</keyword>
<dbReference type="GO" id="GO:0005524">
    <property type="term" value="F:ATP binding"/>
    <property type="evidence" value="ECO:0007669"/>
    <property type="project" value="UniProtKB-KW"/>
</dbReference>
<dbReference type="GO" id="GO:0006400">
    <property type="term" value="P:tRNA modification"/>
    <property type="evidence" value="ECO:0007669"/>
    <property type="project" value="InterPro"/>
</dbReference>
<dbReference type="PRINTS" id="PR00987">
    <property type="entry name" value="TRNASYNTHGLU"/>
</dbReference>
<evidence type="ECO:0000256" key="8">
    <source>
        <dbReference type="RuleBase" id="RU363037"/>
    </source>
</evidence>
<feature type="short sequence motif" description="'KMSKS' region" evidence="7">
    <location>
        <begin position="234"/>
        <end position="238"/>
    </location>
</feature>
<keyword evidence="5 7" id="KW-0067">ATP-binding</keyword>
<dbReference type="FunFam" id="3.40.50.620:FF:000093">
    <property type="entry name" value="Glutamyl-Q tRNA(Asp) synthetase"/>
    <property type="match status" value="1"/>
</dbReference>
<dbReference type="SUPFAM" id="SSF52374">
    <property type="entry name" value="Nucleotidylyl transferase"/>
    <property type="match status" value="1"/>
</dbReference>
<dbReference type="NCBIfam" id="NF004314">
    <property type="entry name" value="PRK05710.1-3"/>
    <property type="match status" value="1"/>
</dbReference>
<proteinExistence type="inferred from homology"/>
<feature type="binding site" evidence="7">
    <location>
        <position position="124"/>
    </location>
    <ligand>
        <name>Zn(2+)</name>
        <dbReference type="ChEBI" id="CHEBI:29105"/>
    </ligand>
</feature>
<dbReference type="NCBIfam" id="TIGR03838">
    <property type="entry name" value="queuosine_YadB"/>
    <property type="match status" value="1"/>
</dbReference>
<feature type="domain" description="Glutamyl/glutaminyl-tRNA synthetase class Ib catalytic" evidence="9">
    <location>
        <begin position="4"/>
        <end position="269"/>
    </location>
</feature>
<dbReference type="Proteomes" id="UP000057609">
    <property type="component" value="Chromosome"/>
</dbReference>
<evidence type="ECO:0000256" key="2">
    <source>
        <dbReference type="ARBA" id="ARBA00022723"/>
    </source>
</evidence>
<accession>A0A0B5BIB8</accession>
<dbReference type="STRING" id="345632.GPICK_09805"/>
<evidence type="ECO:0000313" key="11">
    <source>
        <dbReference type="Proteomes" id="UP000057609"/>
    </source>
</evidence>
<dbReference type="InterPro" id="IPR020058">
    <property type="entry name" value="Glu/Gln-tRNA-synth_Ib_cat-dom"/>
</dbReference>
<dbReference type="InterPro" id="IPR022380">
    <property type="entry name" value="Glu-Q_tRNA(Asp)_Synthase"/>
</dbReference>
<feature type="binding site" evidence="7">
    <location>
        <position position="120"/>
    </location>
    <ligand>
        <name>Zn(2+)</name>
        <dbReference type="ChEBI" id="CHEBI:29105"/>
    </ligand>
</feature>
<feature type="binding site" evidence="7">
    <location>
        <position position="99"/>
    </location>
    <ligand>
        <name>Zn(2+)</name>
        <dbReference type="ChEBI" id="CHEBI:29105"/>
    </ligand>
</feature>
<name>A0A0B5BIB8_9BACT</name>
<reference evidence="10 11" key="1">
    <citation type="journal article" date="2015" name="Genome Announc.">
        <title>Complete Genome of Geobacter pickeringii G13T, a Metal-Reducing Isolate from Sedimentary Kaolin Deposits.</title>
        <authorList>
            <person name="Badalamenti J.P."/>
            <person name="Bond D.R."/>
        </authorList>
    </citation>
    <scope>NUCLEOTIDE SEQUENCE [LARGE SCALE GENOMIC DNA]</scope>
    <source>
        <strain evidence="10 11">G13</strain>
    </source>
</reference>
<comment type="function">
    <text evidence="7">Catalyzes the tRNA-independent activation of glutamate in presence of ATP and the subsequent transfer of glutamate onto a tRNA(Asp). Glutamate is transferred on the 2-amino-5-(4,5-dihydroxy-2-cyclopenten-1-yl) moiety of the queuosine in the wobble position of the QUC anticodon.</text>
</comment>
<dbReference type="InterPro" id="IPR049940">
    <property type="entry name" value="GluQ/Sye"/>
</dbReference>
<feature type="binding site" evidence="7">
    <location>
        <position position="41"/>
    </location>
    <ligand>
        <name>L-glutamate</name>
        <dbReference type="ChEBI" id="CHEBI:29985"/>
    </ligand>
</feature>
<protein>
    <recommendedName>
        <fullName evidence="7">Glutamyl-Q tRNA(Asp) synthetase</fullName>
        <shortName evidence="7">Glu-Q-RSs</shortName>
        <ecNumber evidence="7">6.1.1.-</ecNumber>
    </recommendedName>
</protein>
<evidence type="ECO:0000256" key="3">
    <source>
        <dbReference type="ARBA" id="ARBA00022741"/>
    </source>
</evidence>
<dbReference type="InterPro" id="IPR000924">
    <property type="entry name" value="Glu/Gln-tRNA-synth"/>
</dbReference>
<keyword evidence="4 7" id="KW-0862">Zinc</keyword>
<dbReference type="EC" id="6.1.1.-" evidence="7"/>
<comment type="cofactor">
    <cofactor evidence="7">
        <name>Zn(2+)</name>
        <dbReference type="ChEBI" id="CHEBI:29105"/>
    </cofactor>
    <text evidence="7">Binds 1 zinc ion per subunit.</text>
</comment>
<evidence type="ECO:0000256" key="5">
    <source>
        <dbReference type="ARBA" id="ARBA00022840"/>
    </source>
</evidence>
<dbReference type="KEGG" id="gpi:GPICK_09805"/>
<dbReference type="HOGENOM" id="CLU_015768_0_1_7"/>
<feature type="binding site" evidence="7">
    <location>
        <position position="196"/>
    </location>
    <ligand>
        <name>L-glutamate</name>
        <dbReference type="ChEBI" id="CHEBI:29985"/>
    </ligand>
</feature>
<dbReference type="AlphaFoldDB" id="A0A0B5BIB8"/>
<dbReference type="PANTHER" id="PTHR43311">
    <property type="entry name" value="GLUTAMATE--TRNA LIGASE"/>
    <property type="match status" value="1"/>
</dbReference>